<keyword evidence="1" id="KW-0732">Signal</keyword>
<proteinExistence type="predicted"/>
<keyword evidence="3" id="KW-1185">Reference proteome</keyword>
<organism evidence="2 3">
    <name type="scientific">Gracilimonas mengyeensis</name>
    <dbReference type="NCBI Taxonomy" id="1302730"/>
    <lineage>
        <taxon>Bacteria</taxon>
        <taxon>Pseudomonadati</taxon>
        <taxon>Balneolota</taxon>
        <taxon>Balneolia</taxon>
        <taxon>Balneolales</taxon>
        <taxon>Balneolaceae</taxon>
        <taxon>Gracilimonas</taxon>
    </lineage>
</organism>
<dbReference type="InterPro" id="IPR036278">
    <property type="entry name" value="Sialidase_sf"/>
</dbReference>
<dbReference type="Proteomes" id="UP000317557">
    <property type="component" value="Unassembled WGS sequence"/>
</dbReference>
<gene>
    <name evidence="2" type="ORF">SAMN06265219_101191</name>
</gene>
<name>A0A521AJM3_9BACT</name>
<reference evidence="2 3" key="1">
    <citation type="submission" date="2017-05" db="EMBL/GenBank/DDBJ databases">
        <authorList>
            <person name="Varghese N."/>
            <person name="Submissions S."/>
        </authorList>
    </citation>
    <scope>NUCLEOTIDE SEQUENCE [LARGE SCALE GENOMIC DNA]</scope>
    <source>
        <strain evidence="2 3">DSM 21985</strain>
    </source>
</reference>
<accession>A0A521AJM3</accession>
<dbReference type="EMBL" id="FXTP01000001">
    <property type="protein sequence ID" value="SMO34967.1"/>
    <property type="molecule type" value="Genomic_DNA"/>
</dbReference>
<protein>
    <recommendedName>
        <fullName evidence="4">BNR repeat-like domain-containing protein</fullName>
    </recommendedName>
</protein>
<sequence length="405" mass="44781">MNPTNLFKNILFLTLFLPAILASCTPQPGENNILTTKNPASVESMYPRLFTDNTGTVFMGWMEQSGNLYTLKYASFGDDDWSEAQTIATDSTWFVNWADFPAFIARDGKPLAAHWLNKVPGGTYAYHVNMATFGGNWLGAFTPHNDNTPTEHGFLSMTPASDSTFAALWLDGRQTHDRAHDEYDDIEKAMTLRGAIIDKKGMVKERFLIDESVCDCCNTAIAKTNTGFIAAYRNRTGDEIRDIYISRFEDGAWTEGKPVHADNWNIAACPVNGPAIDASGETVAVAWFTGANDKPKTKLAISDDGGESFHSPILLEESNTQGRVDLHISQDKIWVSWVSTNNENGALKIESYDFDGNKLNAHQLDDISTERSAGFPQITSYRDGVIIAFTDVSGDEPRVKTLVMN</sequence>
<evidence type="ECO:0000313" key="2">
    <source>
        <dbReference type="EMBL" id="SMO34967.1"/>
    </source>
</evidence>
<dbReference type="SUPFAM" id="SSF50939">
    <property type="entry name" value="Sialidases"/>
    <property type="match status" value="1"/>
</dbReference>
<evidence type="ECO:0008006" key="4">
    <source>
        <dbReference type="Google" id="ProtNLM"/>
    </source>
</evidence>
<dbReference type="OrthoDB" id="9764969at2"/>
<feature type="chain" id="PRO_5022059319" description="BNR repeat-like domain-containing protein" evidence="1">
    <location>
        <begin position="29"/>
        <end position="405"/>
    </location>
</feature>
<dbReference type="RefSeq" id="WP_142452714.1">
    <property type="nucleotide sequence ID" value="NZ_FXTP01000001.1"/>
</dbReference>
<evidence type="ECO:0000313" key="3">
    <source>
        <dbReference type="Proteomes" id="UP000317557"/>
    </source>
</evidence>
<dbReference type="AlphaFoldDB" id="A0A521AJM3"/>
<evidence type="ECO:0000256" key="1">
    <source>
        <dbReference type="SAM" id="SignalP"/>
    </source>
</evidence>
<feature type="signal peptide" evidence="1">
    <location>
        <begin position="1"/>
        <end position="28"/>
    </location>
</feature>